<comment type="caution">
    <text evidence="1">The sequence shown here is derived from an EMBL/GenBank/DDBJ whole genome shotgun (WGS) entry which is preliminary data.</text>
</comment>
<reference evidence="1 2" key="1">
    <citation type="submission" date="2019-04" db="EMBL/GenBank/DDBJ databases">
        <title>Annotation for the trematode Fasciola gigantica.</title>
        <authorList>
            <person name="Choi Y.-J."/>
        </authorList>
    </citation>
    <scope>NUCLEOTIDE SEQUENCE [LARGE SCALE GENOMIC DNA]</scope>
    <source>
        <strain evidence="1">Uganda_cow_1</strain>
    </source>
</reference>
<organism evidence="1 2">
    <name type="scientific">Fasciola gigantica</name>
    <name type="common">Giant liver fluke</name>
    <dbReference type="NCBI Taxonomy" id="46835"/>
    <lineage>
        <taxon>Eukaryota</taxon>
        <taxon>Metazoa</taxon>
        <taxon>Spiralia</taxon>
        <taxon>Lophotrochozoa</taxon>
        <taxon>Platyhelminthes</taxon>
        <taxon>Trematoda</taxon>
        <taxon>Digenea</taxon>
        <taxon>Plagiorchiida</taxon>
        <taxon>Echinostomata</taxon>
        <taxon>Echinostomatoidea</taxon>
        <taxon>Fasciolidae</taxon>
        <taxon>Fasciola</taxon>
    </lineage>
</organism>
<protein>
    <submittedName>
        <fullName evidence="1">Uncharacterized protein</fullName>
    </submittedName>
</protein>
<keyword evidence="2" id="KW-1185">Reference proteome</keyword>
<proteinExistence type="predicted"/>
<dbReference type="EMBL" id="SUNJ01010469">
    <property type="protein sequence ID" value="TPP59624.1"/>
    <property type="molecule type" value="Genomic_DNA"/>
</dbReference>
<sequence>MRTEIPFMFEKMPTSVQLGTRISMHWTPVTRSSKNMVSHGHARAPMRCGDETCQQYEHAVTHSNGQPISGTIIALK</sequence>
<name>A0A504YES1_FASGI</name>
<evidence type="ECO:0000313" key="1">
    <source>
        <dbReference type="EMBL" id="TPP59624.1"/>
    </source>
</evidence>
<gene>
    <name evidence="1" type="ORF">FGIG_09178</name>
</gene>
<dbReference type="AlphaFoldDB" id="A0A504YES1"/>
<dbReference type="Proteomes" id="UP000316759">
    <property type="component" value="Unassembled WGS sequence"/>
</dbReference>
<accession>A0A504YES1</accession>
<evidence type="ECO:0000313" key="2">
    <source>
        <dbReference type="Proteomes" id="UP000316759"/>
    </source>
</evidence>